<feature type="compositionally biased region" description="Polar residues" evidence="6">
    <location>
        <begin position="424"/>
        <end position="435"/>
    </location>
</feature>
<dbReference type="SUPFAM" id="SSF50249">
    <property type="entry name" value="Nucleic acid-binding proteins"/>
    <property type="match status" value="1"/>
</dbReference>
<dbReference type="EMBL" id="RKRE01000001">
    <property type="protein sequence ID" value="RPF49761.1"/>
    <property type="molecule type" value="Genomic_DNA"/>
</dbReference>
<dbReference type="InterPro" id="IPR019307">
    <property type="entry name" value="RNA-bd_AU-1/RNase_E/G"/>
</dbReference>
<evidence type="ECO:0000256" key="3">
    <source>
        <dbReference type="ARBA" id="ARBA00022801"/>
    </source>
</evidence>
<dbReference type="PANTHER" id="PTHR30001">
    <property type="entry name" value="RIBONUCLEASE"/>
    <property type="match status" value="1"/>
</dbReference>
<evidence type="ECO:0000256" key="2">
    <source>
        <dbReference type="ARBA" id="ARBA00022723"/>
    </source>
</evidence>
<accession>A0A3N5C0S6</accession>
<dbReference type="CDD" id="cd04453">
    <property type="entry name" value="S1_RNase_E"/>
    <property type="match status" value="1"/>
</dbReference>
<evidence type="ECO:0000313" key="8">
    <source>
        <dbReference type="EMBL" id="RPF49761.1"/>
    </source>
</evidence>
<dbReference type="OrthoDB" id="9804278at2"/>
<dbReference type="InterPro" id="IPR003029">
    <property type="entry name" value="S1_domain"/>
</dbReference>
<dbReference type="PROSITE" id="PS50126">
    <property type="entry name" value="S1"/>
    <property type="match status" value="1"/>
</dbReference>
<keyword evidence="2" id="KW-0479">Metal-binding</keyword>
<organism evidence="8 9">
    <name type="scientific">Thermodesulfitimonas autotrophica</name>
    <dbReference type="NCBI Taxonomy" id="1894989"/>
    <lineage>
        <taxon>Bacteria</taxon>
        <taxon>Bacillati</taxon>
        <taxon>Bacillota</taxon>
        <taxon>Clostridia</taxon>
        <taxon>Thermoanaerobacterales</taxon>
        <taxon>Thermoanaerobacteraceae</taxon>
        <taxon>Thermodesulfitimonas</taxon>
    </lineage>
</organism>
<name>A0A3N5C0S6_9THEO</name>
<evidence type="ECO:0000259" key="7">
    <source>
        <dbReference type="PROSITE" id="PS50126"/>
    </source>
</evidence>
<dbReference type="Pfam" id="PF10150">
    <property type="entry name" value="RNase_E_G"/>
    <property type="match status" value="1"/>
</dbReference>
<dbReference type="GO" id="GO:0006364">
    <property type="term" value="P:rRNA processing"/>
    <property type="evidence" value="ECO:0007669"/>
    <property type="project" value="TreeGrafter"/>
</dbReference>
<dbReference type="SMART" id="SM00316">
    <property type="entry name" value="S1"/>
    <property type="match status" value="1"/>
</dbReference>
<keyword evidence="5" id="KW-0694">RNA-binding</keyword>
<evidence type="ECO:0000256" key="5">
    <source>
        <dbReference type="ARBA" id="ARBA00022884"/>
    </source>
</evidence>
<evidence type="ECO:0000256" key="4">
    <source>
        <dbReference type="ARBA" id="ARBA00022842"/>
    </source>
</evidence>
<keyword evidence="4" id="KW-0460">Magnesium</keyword>
<dbReference type="InterPro" id="IPR004659">
    <property type="entry name" value="RNase_E/G"/>
</dbReference>
<keyword evidence="3" id="KW-0378">Hydrolase</keyword>
<dbReference type="Gene3D" id="2.40.50.140">
    <property type="entry name" value="Nucleic acid-binding proteins"/>
    <property type="match status" value="1"/>
</dbReference>
<dbReference type="GO" id="GO:0046872">
    <property type="term" value="F:metal ion binding"/>
    <property type="evidence" value="ECO:0007669"/>
    <property type="project" value="UniProtKB-KW"/>
</dbReference>
<gene>
    <name evidence="8" type="ORF">EDD75_0583</name>
</gene>
<dbReference type="PANTHER" id="PTHR30001:SF0">
    <property type="entry name" value="RIBONUCLEASE G"/>
    <property type="match status" value="1"/>
</dbReference>
<dbReference type="Proteomes" id="UP000282654">
    <property type="component" value="Unassembled WGS sequence"/>
</dbReference>
<protein>
    <submittedName>
        <fullName evidence="8">RNAse G</fullName>
    </submittedName>
</protein>
<feature type="region of interest" description="Disordered" evidence="6">
    <location>
        <begin position="410"/>
        <end position="435"/>
    </location>
</feature>
<evidence type="ECO:0000256" key="1">
    <source>
        <dbReference type="ARBA" id="ARBA00001946"/>
    </source>
</evidence>
<comment type="caution">
    <text evidence="8">The sequence shown here is derived from an EMBL/GenBank/DDBJ whole genome shotgun (WGS) entry which is preliminary data.</text>
</comment>
<feature type="domain" description="S1 motif" evidence="7">
    <location>
        <begin position="38"/>
        <end position="120"/>
    </location>
</feature>
<reference evidence="8 9" key="1">
    <citation type="submission" date="2018-11" db="EMBL/GenBank/DDBJ databases">
        <title>Genomic Encyclopedia of Type Strains, Phase IV (KMG-IV): sequencing the most valuable type-strain genomes for metagenomic binning, comparative biology and taxonomic classification.</title>
        <authorList>
            <person name="Goeker M."/>
        </authorList>
    </citation>
    <scope>NUCLEOTIDE SEQUENCE [LARGE SCALE GENOMIC DNA]</scope>
    <source>
        <strain evidence="8 9">DSM 102936</strain>
    </source>
</reference>
<comment type="cofactor">
    <cofactor evidence="1">
        <name>Mg(2+)</name>
        <dbReference type="ChEBI" id="CHEBI:18420"/>
    </cofactor>
</comment>
<proteinExistence type="predicted"/>
<feature type="compositionally biased region" description="Acidic residues" evidence="6">
    <location>
        <begin position="412"/>
        <end position="422"/>
    </location>
</feature>
<dbReference type="AlphaFoldDB" id="A0A3N5C0S6"/>
<sequence length="435" mass="48563">MLKEIIVSSAGNRMRVAVLEDHVPVEVYFEPPGAELVGSIYKGRVENVLPGIEAAFVDIGLERNAFLYVKDARVLAGKRSGRLQIQQILKPGQEIIVQVVKSHFGAKGARVTAHVTLPGRYLVLATSVQHIGVSRRIGSPAERERLRQIATALRPTGMGLIVRTAAEGVGEEELRHDLEMLVKRWEDICVKAREPAPRLLYRDIDLLPRILRDFFTGDVNRLVVDSEALRQEVLSIIADLGPELKDRVFLETGPDLMAAYGVEQEVERALKRRVWLKSGGYLVFDRTEAFTVIDVNTGKYVGSASLEETVVKTNLEAAREIARQLRLRNIGGIVIIDFIDMVEERHRQQVLSVLEEALRRDRVRSHLLGITKLGLVELTRKKSRPSLAEMLLQPCPHCGGTGYVRREVGGELSEETGEDLPEDANNSLQRQTGEL</sequence>
<evidence type="ECO:0000256" key="6">
    <source>
        <dbReference type="SAM" id="MobiDB-lite"/>
    </source>
</evidence>
<keyword evidence="9" id="KW-1185">Reference proteome</keyword>
<evidence type="ECO:0000313" key="9">
    <source>
        <dbReference type="Proteomes" id="UP000282654"/>
    </source>
</evidence>
<dbReference type="InterPro" id="IPR012340">
    <property type="entry name" value="NA-bd_OB-fold"/>
</dbReference>
<dbReference type="GO" id="GO:0003723">
    <property type="term" value="F:RNA binding"/>
    <property type="evidence" value="ECO:0007669"/>
    <property type="project" value="UniProtKB-KW"/>
</dbReference>
<dbReference type="GO" id="GO:0004540">
    <property type="term" value="F:RNA nuclease activity"/>
    <property type="evidence" value="ECO:0007669"/>
    <property type="project" value="InterPro"/>
</dbReference>
<dbReference type="NCBIfam" id="TIGR00757">
    <property type="entry name" value="RNaseEG"/>
    <property type="match status" value="1"/>
</dbReference>
<dbReference type="RefSeq" id="WP_123927726.1">
    <property type="nucleotide sequence ID" value="NZ_RKRE01000001.1"/>
</dbReference>
<dbReference type="GO" id="GO:0016787">
    <property type="term" value="F:hydrolase activity"/>
    <property type="evidence" value="ECO:0007669"/>
    <property type="project" value="UniProtKB-KW"/>
</dbReference>
<dbReference type="GO" id="GO:0005737">
    <property type="term" value="C:cytoplasm"/>
    <property type="evidence" value="ECO:0007669"/>
    <property type="project" value="TreeGrafter"/>
</dbReference>